<sequence>MIFNDEKCKCALFHRLTAQSKIYCCSCMNNSCIKNRNGTVFLFNKDRNFCAA</sequence>
<comment type="caution">
    <text evidence="1">The sequence shown here is derived from an EMBL/GenBank/DDBJ whole genome shotgun (WGS) entry which is preliminary data.</text>
</comment>
<proteinExistence type="predicted"/>
<accession>A0A4Q1CIE0</accession>
<evidence type="ECO:0000313" key="1">
    <source>
        <dbReference type="EMBL" id="RXK60339.1"/>
    </source>
</evidence>
<dbReference type="Proteomes" id="UP000290204">
    <property type="component" value="Unassembled WGS sequence"/>
</dbReference>
<organism evidence="1 2">
    <name type="scientific">Lacibacter luteus</name>
    <dbReference type="NCBI Taxonomy" id="2508719"/>
    <lineage>
        <taxon>Bacteria</taxon>
        <taxon>Pseudomonadati</taxon>
        <taxon>Bacteroidota</taxon>
        <taxon>Chitinophagia</taxon>
        <taxon>Chitinophagales</taxon>
        <taxon>Chitinophagaceae</taxon>
        <taxon>Lacibacter</taxon>
    </lineage>
</organism>
<dbReference type="GO" id="GO:0005576">
    <property type="term" value="C:extracellular region"/>
    <property type="evidence" value="ECO:0007669"/>
    <property type="project" value="UniProtKB-SubCell"/>
</dbReference>
<name>A0A4Q1CIE0_9BACT</name>
<evidence type="ECO:0000313" key="2">
    <source>
        <dbReference type="Proteomes" id="UP000290204"/>
    </source>
</evidence>
<keyword evidence="2" id="KW-1185">Reference proteome</keyword>
<dbReference type="AlphaFoldDB" id="A0A4Q1CIE0"/>
<dbReference type="EMBL" id="SDHW01000002">
    <property type="protein sequence ID" value="RXK60339.1"/>
    <property type="molecule type" value="Genomic_DNA"/>
</dbReference>
<reference evidence="1 2" key="1">
    <citation type="submission" date="2019-01" db="EMBL/GenBank/DDBJ databases">
        <title>Lacibacter sp. strain TTM-7.</title>
        <authorList>
            <person name="Chen W.-M."/>
        </authorList>
    </citation>
    <scope>NUCLEOTIDE SEQUENCE [LARGE SCALE GENOMIC DNA]</scope>
    <source>
        <strain evidence="1 2">TTM-7</strain>
    </source>
</reference>
<protein>
    <submittedName>
        <fullName evidence="1">Uncharacterized protein</fullName>
    </submittedName>
</protein>
<gene>
    <name evidence="1" type="ORF">ESA94_07610</name>
</gene>